<evidence type="ECO:0000256" key="1">
    <source>
        <dbReference type="SAM" id="MobiDB-lite"/>
    </source>
</evidence>
<dbReference type="OrthoDB" id="9808140at2"/>
<accession>A0A5R8KH69</accession>
<reference evidence="3 4" key="1">
    <citation type="submission" date="2019-05" db="EMBL/GenBank/DDBJ databases">
        <title>Verrucobacter flavum gen. nov., sp. nov. a new member of the family Verrucomicrobiaceae.</title>
        <authorList>
            <person name="Szuroczki S."/>
            <person name="Abbaszade G."/>
            <person name="Szabo A."/>
            <person name="Felfoldi T."/>
            <person name="Schumann P."/>
            <person name="Boka K."/>
            <person name="Keki Z."/>
            <person name="Toumi M."/>
            <person name="Toth E."/>
        </authorList>
    </citation>
    <scope>NUCLEOTIDE SEQUENCE [LARGE SCALE GENOMIC DNA]</scope>
    <source>
        <strain evidence="3 4">MG-N-17</strain>
    </source>
</reference>
<feature type="compositionally biased region" description="Basic residues" evidence="1">
    <location>
        <begin position="7"/>
        <end position="16"/>
    </location>
</feature>
<evidence type="ECO:0000313" key="4">
    <source>
        <dbReference type="Proteomes" id="UP000306196"/>
    </source>
</evidence>
<dbReference type="InterPro" id="IPR029063">
    <property type="entry name" value="SAM-dependent_MTases_sf"/>
</dbReference>
<sequence>MPAPSWRKPKPSAKKTTRPEGDPASQNTSWEKSADWYDRLIGAQGSELYQNVVIPGALKLLKPGQTKGKSESESILDLGCGQGVFTRAIQSTTPPGTQLTGVDLSPTLIAKAKSYPGAKDIRYFARDAASLDGLGEFDAISAILCIQNMPHLDKVSSACARILKPGGRMLWVLNHPAFRIPRQSSWGWEDDRKIQYRRLDAYSSEMEIPILMHPGQEKSESTVSFHHSLQNLLLPGFQSGLSLTGLEEWHSNKTSEPGPKARAENRARNEFPLFLALLWQKK</sequence>
<evidence type="ECO:0000313" key="3">
    <source>
        <dbReference type="EMBL" id="TLD71607.1"/>
    </source>
</evidence>
<organism evidence="3 4">
    <name type="scientific">Phragmitibacter flavus</name>
    <dbReference type="NCBI Taxonomy" id="2576071"/>
    <lineage>
        <taxon>Bacteria</taxon>
        <taxon>Pseudomonadati</taxon>
        <taxon>Verrucomicrobiota</taxon>
        <taxon>Verrucomicrobiia</taxon>
        <taxon>Verrucomicrobiales</taxon>
        <taxon>Verrucomicrobiaceae</taxon>
        <taxon>Phragmitibacter</taxon>
    </lineage>
</organism>
<dbReference type="Pfam" id="PF13649">
    <property type="entry name" value="Methyltransf_25"/>
    <property type="match status" value="1"/>
</dbReference>
<dbReference type="RefSeq" id="WP_138085203.1">
    <property type="nucleotide sequence ID" value="NZ_VAUV01000004.1"/>
</dbReference>
<dbReference type="EMBL" id="VAUV01000004">
    <property type="protein sequence ID" value="TLD71607.1"/>
    <property type="molecule type" value="Genomic_DNA"/>
</dbReference>
<dbReference type="CDD" id="cd02440">
    <property type="entry name" value="AdoMet_MTases"/>
    <property type="match status" value="1"/>
</dbReference>
<evidence type="ECO:0000259" key="2">
    <source>
        <dbReference type="Pfam" id="PF13649"/>
    </source>
</evidence>
<dbReference type="Gene3D" id="3.40.50.150">
    <property type="entry name" value="Vaccinia Virus protein VP39"/>
    <property type="match status" value="1"/>
</dbReference>
<dbReference type="GO" id="GO:0032259">
    <property type="term" value="P:methylation"/>
    <property type="evidence" value="ECO:0007669"/>
    <property type="project" value="UniProtKB-KW"/>
</dbReference>
<proteinExistence type="predicted"/>
<dbReference type="PANTHER" id="PTHR43591">
    <property type="entry name" value="METHYLTRANSFERASE"/>
    <property type="match status" value="1"/>
</dbReference>
<dbReference type="AlphaFoldDB" id="A0A5R8KH69"/>
<dbReference type="GO" id="GO:0008168">
    <property type="term" value="F:methyltransferase activity"/>
    <property type="evidence" value="ECO:0007669"/>
    <property type="project" value="UniProtKB-KW"/>
</dbReference>
<keyword evidence="3" id="KW-0808">Transferase</keyword>
<gene>
    <name evidence="3" type="ORF">FEM03_05550</name>
</gene>
<name>A0A5R8KH69_9BACT</name>
<comment type="caution">
    <text evidence="3">The sequence shown here is derived from an EMBL/GenBank/DDBJ whole genome shotgun (WGS) entry which is preliminary data.</text>
</comment>
<keyword evidence="4" id="KW-1185">Reference proteome</keyword>
<feature type="region of interest" description="Disordered" evidence="1">
    <location>
        <begin position="1"/>
        <end position="31"/>
    </location>
</feature>
<feature type="domain" description="Methyltransferase" evidence="2">
    <location>
        <begin position="75"/>
        <end position="167"/>
    </location>
</feature>
<dbReference type="Proteomes" id="UP000306196">
    <property type="component" value="Unassembled WGS sequence"/>
</dbReference>
<keyword evidence="3" id="KW-0489">Methyltransferase</keyword>
<protein>
    <submittedName>
        <fullName evidence="3">Class I SAM-dependent methyltransferase</fullName>
    </submittedName>
</protein>
<dbReference type="InterPro" id="IPR041698">
    <property type="entry name" value="Methyltransf_25"/>
</dbReference>
<dbReference type="SUPFAM" id="SSF53335">
    <property type="entry name" value="S-adenosyl-L-methionine-dependent methyltransferases"/>
    <property type="match status" value="1"/>
</dbReference>